<dbReference type="AlphaFoldDB" id="A0A6M3J2C6"/>
<dbReference type="EMBL" id="MT142513">
    <property type="protein sequence ID" value="QJA83546.1"/>
    <property type="molecule type" value="Genomic_DNA"/>
</dbReference>
<gene>
    <name evidence="2" type="ORF">MM415A00274_0003</name>
    <name evidence="1" type="ORF">MM415B00593_0005</name>
</gene>
<protein>
    <submittedName>
        <fullName evidence="1">Uncharacterized protein</fullName>
    </submittedName>
</protein>
<accession>A0A6M3J2C6</accession>
<name>A0A6M3J2C6_9ZZZZ</name>
<dbReference type="EMBL" id="MT141503">
    <property type="protein sequence ID" value="QJA63678.1"/>
    <property type="molecule type" value="Genomic_DNA"/>
</dbReference>
<reference evidence="1" key="1">
    <citation type="submission" date="2020-03" db="EMBL/GenBank/DDBJ databases">
        <title>The deep terrestrial virosphere.</title>
        <authorList>
            <person name="Holmfeldt K."/>
            <person name="Nilsson E."/>
            <person name="Simone D."/>
            <person name="Lopez-Fernandez M."/>
            <person name="Wu X."/>
            <person name="de Brujin I."/>
            <person name="Lundin D."/>
            <person name="Andersson A."/>
            <person name="Bertilsson S."/>
            <person name="Dopson M."/>
        </authorList>
    </citation>
    <scope>NUCLEOTIDE SEQUENCE</scope>
    <source>
        <strain evidence="2">MM415A00274</strain>
        <strain evidence="1">MM415B00593</strain>
    </source>
</reference>
<organism evidence="1">
    <name type="scientific">viral metagenome</name>
    <dbReference type="NCBI Taxonomy" id="1070528"/>
    <lineage>
        <taxon>unclassified sequences</taxon>
        <taxon>metagenomes</taxon>
        <taxon>organismal metagenomes</taxon>
    </lineage>
</organism>
<evidence type="ECO:0000313" key="2">
    <source>
        <dbReference type="EMBL" id="QJA83546.1"/>
    </source>
</evidence>
<sequence>MQIKSGLPSIMHRPINAGVSAIKNPNLSFRSTLAKAKFARLGLPKPKGLSISSIPALPGIKKIGSIPKIKLNSPLKATLGKI</sequence>
<evidence type="ECO:0000313" key="1">
    <source>
        <dbReference type="EMBL" id="QJA63678.1"/>
    </source>
</evidence>
<proteinExistence type="predicted"/>